<dbReference type="EMBL" id="KN827521">
    <property type="protein sequence ID" value="KIK76382.1"/>
    <property type="molecule type" value="Genomic_DNA"/>
</dbReference>
<dbReference type="Proteomes" id="UP000054538">
    <property type="component" value="Unassembled WGS sequence"/>
</dbReference>
<protein>
    <submittedName>
        <fullName evidence="1">Uncharacterized protein</fullName>
    </submittedName>
</protein>
<dbReference type="HOGENOM" id="CLU_2868326_0_0_1"/>
<accession>A0A0D0BZ67</accession>
<proteinExistence type="predicted"/>
<keyword evidence="2" id="KW-1185">Reference proteome</keyword>
<sequence length="64" mass="7372">MISAITYIHLGETFTTARTIRTASTHRLRPHKAYVRRIKITSAEMMQQLNNAETEINQGSKVER</sequence>
<dbReference type="AlphaFoldDB" id="A0A0D0BZ67"/>
<dbReference type="InParanoid" id="A0A0D0BZ67"/>
<organism evidence="1 2">
    <name type="scientific">Paxillus rubicundulus Ve08.2h10</name>
    <dbReference type="NCBI Taxonomy" id="930991"/>
    <lineage>
        <taxon>Eukaryota</taxon>
        <taxon>Fungi</taxon>
        <taxon>Dikarya</taxon>
        <taxon>Basidiomycota</taxon>
        <taxon>Agaricomycotina</taxon>
        <taxon>Agaricomycetes</taxon>
        <taxon>Agaricomycetidae</taxon>
        <taxon>Boletales</taxon>
        <taxon>Paxilineae</taxon>
        <taxon>Paxillaceae</taxon>
        <taxon>Paxillus</taxon>
    </lineage>
</organism>
<name>A0A0D0BZ67_9AGAM</name>
<reference evidence="2" key="2">
    <citation type="submission" date="2015-01" db="EMBL/GenBank/DDBJ databases">
        <title>Evolutionary Origins and Diversification of the Mycorrhizal Mutualists.</title>
        <authorList>
            <consortium name="DOE Joint Genome Institute"/>
            <consortium name="Mycorrhizal Genomics Consortium"/>
            <person name="Kohler A."/>
            <person name="Kuo A."/>
            <person name="Nagy L.G."/>
            <person name="Floudas D."/>
            <person name="Copeland A."/>
            <person name="Barry K.W."/>
            <person name="Cichocki N."/>
            <person name="Veneault-Fourrey C."/>
            <person name="LaButti K."/>
            <person name="Lindquist E.A."/>
            <person name="Lipzen A."/>
            <person name="Lundell T."/>
            <person name="Morin E."/>
            <person name="Murat C."/>
            <person name="Riley R."/>
            <person name="Ohm R."/>
            <person name="Sun H."/>
            <person name="Tunlid A."/>
            <person name="Henrissat B."/>
            <person name="Grigoriev I.V."/>
            <person name="Hibbett D.S."/>
            <person name="Martin F."/>
        </authorList>
    </citation>
    <scope>NUCLEOTIDE SEQUENCE [LARGE SCALE GENOMIC DNA]</scope>
    <source>
        <strain evidence="2">Ve08.2h10</strain>
    </source>
</reference>
<evidence type="ECO:0000313" key="2">
    <source>
        <dbReference type="Proteomes" id="UP000054538"/>
    </source>
</evidence>
<gene>
    <name evidence="1" type="ORF">PAXRUDRAFT_835384</name>
</gene>
<reference evidence="1 2" key="1">
    <citation type="submission" date="2014-04" db="EMBL/GenBank/DDBJ databases">
        <authorList>
            <consortium name="DOE Joint Genome Institute"/>
            <person name="Kuo A."/>
            <person name="Kohler A."/>
            <person name="Jargeat P."/>
            <person name="Nagy L.G."/>
            <person name="Floudas D."/>
            <person name="Copeland A."/>
            <person name="Barry K.W."/>
            <person name="Cichocki N."/>
            <person name="Veneault-Fourrey C."/>
            <person name="LaButti K."/>
            <person name="Lindquist E.A."/>
            <person name="Lipzen A."/>
            <person name="Lundell T."/>
            <person name="Morin E."/>
            <person name="Murat C."/>
            <person name="Sun H."/>
            <person name="Tunlid A."/>
            <person name="Henrissat B."/>
            <person name="Grigoriev I.V."/>
            <person name="Hibbett D.S."/>
            <person name="Martin F."/>
            <person name="Nordberg H.P."/>
            <person name="Cantor M.N."/>
            <person name="Hua S.X."/>
        </authorList>
    </citation>
    <scope>NUCLEOTIDE SEQUENCE [LARGE SCALE GENOMIC DNA]</scope>
    <source>
        <strain evidence="1 2">Ve08.2h10</strain>
    </source>
</reference>
<evidence type="ECO:0000313" key="1">
    <source>
        <dbReference type="EMBL" id="KIK76382.1"/>
    </source>
</evidence>